<reference evidence="1 2" key="1">
    <citation type="submission" date="2018-05" db="EMBL/GenBank/DDBJ databases">
        <title>Comparative genomics of bacterial root endophytes of switchgrass collected from native prairies over two seasons.</title>
        <authorList>
            <person name="Tang Y."/>
        </authorList>
    </citation>
    <scope>NUCLEOTIDE SEQUENCE [LARGE SCALE GENOMIC DNA]</scope>
    <source>
        <strain evidence="1 2">NFIX32</strain>
    </source>
</reference>
<proteinExistence type="predicted"/>
<organism evidence="1 2">
    <name type="scientific">Burkholderia pyrrocinia</name>
    <name type="common">Pseudomonas pyrrocinia</name>
    <dbReference type="NCBI Taxonomy" id="60550"/>
    <lineage>
        <taxon>Bacteria</taxon>
        <taxon>Pseudomonadati</taxon>
        <taxon>Pseudomonadota</taxon>
        <taxon>Betaproteobacteria</taxon>
        <taxon>Burkholderiales</taxon>
        <taxon>Burkholderiaceae</taxon>
        <taxon>Burkholderia</taxon>
        <taxon>Burkholderia cepacia complex</taxon>
    </lineage>
</organism>
<dbReference type="EMBL" id="QJJY01000014">
    <property type="protein sequence ID" value="PXX30999.1"/>
    <property type="molecule type" value="Genomic_DNA"/>
</dbReference>
<evidence type="ECO:0000313" key="2">
    <source>
        <dbReference type="Proteomes" id="UP000247755"/>
    </source>
</evidence>
<sequence>MKSENVVVVHRVPWNKGKLTGQKPPLELLEIWAIRTRLQMASNVRELSADSLREGSRVALGRLVDAFELATKCIAAWSAFVITNV</sequence>
<name>A0A318IJN8_BURPY</name>
<comment type="caution">
    <text evidence="1">The sequence shown here is derived from an EMBL/GenBank/DDBJ whole genome shotgun (WGS) entry which is preliminary data.</text>
</comment>
<evidence type="ECO:0000313" key="1">
    <source>
        <dbReference type="EMBL" id="PXX30999.1"/>
    </source>
</evidence>
<evidence type="ECO:0008006" key="3">
    <source>
        <dbReference type="Google" id="ProtNLM"/>
    </source>
</evidence>
<dbReference type="AlphaFoldDB" id="A0A318IJN8"/>
<accession>A0A318IJN8</accession>
<dbReference type="Proteomes" id="UP000247755">
    <property type="component" value="Unassembled WGS sequence"/>
</dbReference>
<protein>
    <recommendedName>
        <fullName evidence="3">Integrase</fullName>
    </recommendedName>
</protein>
<gene>
    <name evidence="1" type="ORF">NA66_10142</name>
</gene>